<reference evidence="1 2" key="1">
    <citation type="submission" date="2023-01" db="EMBL/GenBank/DDBJ databases">
        <title>Analysis of 21 Apiospora genomes using comparative genomics revels a genus with tremendous synthesis potential of carbohydrate active enzymes and secondary metabolites.</title>
        <authorList>
            <person name="Sorensen T."/>
        </authorList>
    </citation>
    <scope>NUCLEOTIDE SEQUENCE [LARGE SCALE GENOMIC DNA]</scope>
    <source>
        <strain evidence="1 2">CBS 20057</strain>
    </source>
</reference>
<evidence type="ECO:0000313" key="1">
    <source>
        <dbReference type="EMBL" id="KAK8001670.1"/>
    </source>
</evidence>
<proteinExistence type="predicted"/>
<name>A0ABR1R796_9PEZI</name>
<sequence length="1353" mass="152102">MAAQLTTGPAGLVYLDLDKVVPYLNELRQQGLSDLEIGEGLLRHVKSESVSQPLLTTLLTWSRSPELLALCLVGEKAAASCSMRKIAIKQLGCRLADPTLWEGIWTSLGGTVGLVDLFARSSVDDVKELANAISWGSRKLNKPAQHAAAVADLLRALVPTHHTSDYPSPDKRPIQHNYARMVRACSYDFLSELMRSQDKSNPLYVGCHYKRIEGRLGAWMQTQVIEMLHGRIAADDNIRKFVTICVTKEPSMPTEVRHISASMAFALRLLRGRVDGTSQDKWWQSELDELDILWSVYHRMERKRAPKTEMHGLVVLAMDLADAKPRLRASPKLRLIWHRLFSLWMREPTPQHEKMVAQGLRWGLDSGGATAIGRDCRNRMTKLRDDLRWPLLRLYCLHVPEKGIDIDTAQDLRVLAKQQWPYELFEKLVAVEPQKTIGLLKRLLDANPDYSFLSPPYARPSISILAVSDLLQQKNFNVELLLTMLQREDADIQSKTAVAVDNLRKKSGAARDQHHRAQLAKGAAALAVASGDLGLYADTITWQQRFVRDPLTVKVVFESGIVETREGIELLSGIPENIPTGWTLDDVVKRMDAADGILLTLQECYKTAKAEPSFHEPDWSPVRDLFTSVFRYRFNRLYYVRKHLRVSGADVFAVVWERTMKMVDSLGPHFLTYITGAITLYTGGLPPTTLAVAAKALLEADYKRRARKDREKADRLLESISYAALLQLAASDDPKLAHDLILETILERPDASSWHRQFLSAGFLKRLPAQDAQAVLFGLARGIGEKLEEQSFVKVGEAEPAKHAPSKSLVKVTTVKHLAQLLDNADYISVEAAVEVLAELFQVATHRDIRIATLQSICNVLTKLGPGEDGKWESNPLAMKVLTAIETVIPVAASVRARLHLDWEAALLNREVPEVSEDNEALLREILMREGLGNVAPNSRSSGLVSLYTDRIVWPLWQASVVEHRRWMEVFLLKHDAPVSVCDLPEIPTLPEAWTEPLQRYWKLMPLSALETFHKYTVWYFDRPVALRQFSAALWSNAELRKQPDVAHFLRVYDWDLFYGVRATMRFLDSAKADDNALPRLLDMLTEQCAVLLGDYESHVDGWNEIARTYRPPTGRTALGPKGAHREKVFSDWNSKGRVVLERMAALVTAKKEAYRREGVHSLLPPTTTLRLWLNPFTGATSGQEIDGACREYAMSLRGTMQTLLEGGNHLQWHKIAEEAKNCDGYMVNDEEQLRVALHLGQLATTTDTATTATTVTSGNTLSALNLVQVSVAMHLIRTGKSFVTKIADDKEDKPNPKVVEKRHLAGRLGEMVGTWLRSEDEMVREMALEWKREQRDLVATLEREAAAVASRA</sequence>
<protein>
    <submittedName>
        <fullName evidence="1">Uncharacterized protein</fullName>
    </submittedName>
</protein>
<dbReference type="Proteomes" id="UP001396898">
    <property type="component" value="Unassembled WGS sequence"/>
</dbReference>
<comment type="caution">
    <text evidence="1">The sequence shown here is derived from an EMBL/GenBank/DDBJ whole genome shotgun (WGS) entry which is preliminary data.</text>
</comment>
<organism evidence="1 2">
    <name type="scientific">Apiospora marii</name>
    <dbReference type="NCBI Taxonomy" id="335849"/>
    <lineage>
        <taxon>Eukaryota</taxon>
        <taxon>Fungi</taxon>
        <taxon>Dikarya</taxon>
        <taxon>Ascomycota</taxon>
        <taxon>Pezizomycotina</taxon>
        <taxon>Sordariomycetes</taxon>
        <taxon>Xylariomycetidae</taxon>
        <taxon>Amphisphaeriales</taxon>
        <taxon>Apiosporaceae</taxon>
        <taxon>Apiospora</taxon>
    </lineage>
</organism>
<gene>
    <name evidence="1" type="ORF">PG991_013892</name>
</gene>
<accession>A0ABR1R796</accession>
<evidence type="ECO:0000313" key="2">
    <source>
        <dbReference type="Proteomes" id="UP001396898"/>
    </source>
</evidence>
<dbReference type="EMBL" id="JAQQWI010000018">
    <property type="protein sequence ID" value="KAK8001670.1"/>
    <property type="molecule type" value="Genomic_DNA"/>
</dbReference>
<keyword evidence="2" id="KW-1185">Reference proteome</keyword>